<feature type="compositionally biased region" description="Basic and acidic residues" evidence="1">
    <location>
        <begin position="170"/>
        <end position="185"/>
    </location>
</feature>
<protein>
    <recommendedName>
        <fullName evidence="2">Extensin-like C-terminal domain-containing protein</fullName>
    </recommendedName>
</protein>
<evidence type="ECO:0000313" key="4">
    <source>
        <dbReference type="Proteomes" id="UP000192652"/>
    </source>
</evidence>
<feature type="region of interest" description="Disordered" evidence="1">
    <location>
        <begin position="142"/>
        <end position="185"/>
    </location>
</feature>
<feature type="compositionally biased region" description="Pro residues" evidence="1">
    <location>
        <begin position="148"/>
        <end position="164"/>
    </location>
</feature>
<evidence type="ECO:0000313" key="3">
    <source>
        <dbReference type="EMBL" id="OQP88494.1"/>
    </source>
</evidence>
<evidence type="ECO:0000256" key="1">
    <source>
        <dbReference type="SAM" id="MobiDB-lite"/>
    </source>
</evidence>
<evidence type="ECO:0000259" key="2">
    <source>
        <dbReference type="Pfam" id="PF06904"/>
    </source>
</evidence>
<dbReference type="Proteomes" id="UP000192652">
    <property type="component" value="Unassembled WGS sequence"/>
</dbReference>
<dbReference type="RefSeq" id="WP_081173690.1">
    <property type="nucleotide sequence ID" value="NZ_MSPX01000001.1"/>
</dbReference>
<comment type="caution">
    <text evidence="3">The sequence shown here is derived from an EMBL/GenBank/DDBJ whole genome shotgun (WGS) entry which is preliminary data.</text>
</comment>
<feature type="region of interest" description="Disordered" evidence="1">
    <location>
        <begin position="1"/>
        <end position="77"/>
    </location>
</feature>
<feature type="compositionally biased region" description="Low complexity" evidence="1">
    <location>
        <begin position="46"/>
        <end position="62"/>
    </location>
</feature>
<sequence>MAVLSACTSDGLELEPSARLDPNRAAPARASSGLAPVAEPPPGPAAAPLAEPEPEGAIGPAASSSGYPARHHRALSAASSASFPSASASSAAPSAGVDVDGMLGAPAVKGLAEEEAEQIAEGRSSQPVVDGIGGEVHAVAPRRLPEPESGPPPAIDPDLPPLPPRAGAARAERRSDARPPTRAGEDQVAFIPRLVPKSDAPMSLPAPPDGTMPADEVACRRQLKALGVTYREVPRITNGPACGIEHPVKVSGLSGNIAVSPAVTLNCQTSVAFASWVKNELAPAARLRYLSGVAVVKPMGGYSCRPMNNRRGNPMSEHAHGNAIDIGTFILKSGKEIDVRKPGFFAFREKGLLKAVRADSCKYFNTVLGPGSDPQHKDHFHFDLRDRRSGYRHCD</sequence>
<feature type="domain" description="Extensin-like C-terminal" evidence="2">
    <location>
        <begin position="218"/>
        <end position="394"/>
    </location>
</feature>
<gene>
    <name evidence="3" type="ORF">BTR14_02670</name>
</gene>
<dbReference type="EMBL" id="MSPX01000001">
    <property type="protein sequence ID" value="OQP88494.1"/>
    <property type="molecule type" value="Genomic_DNA"/>
</dbReference>
<dbReference type="Pfam" id="PF06904">
    <property type="entry name" value="Extensin-like_C"/>
    <property type="match status" value="1"/>
</dbReference>
<organism evidence="3 4">
    <name type="scientific">Xaviernesmea rhizosphaerae</name>
    <dbReference type="NCBI Taxonomy" id="1672749"/>
    <lineage>
        <taxon>Bacteria</taxon>
        <taxon>Pseudomonadati</taxon>
        <taxon>Pseudomonadota</taxon>
        <taxon>Alphaproteobacteria</taxon>
        <taxon>Hyphomicrobiales</taxon>
        <taxon>Rhizobiaceae</taxon>
        <taxon>Rhizobium/Agrobacterium group</taxon>
        <taxon>Xaviernesmea</taxon>
    </lineage>
</organism>
<dbReference type="InterPro" id="IPR009683">
    <property type="entry name" value="Extensin-like_C"/>
</dbReference>
<keyword evidence="4" id="KW-1185">Reference proteome</keyword>
<proteinExistence type="predicted"/>
<reference evidence="3 4" key="1">
    <citation type="journal article" date="2017" name="Antonie Van Leeuwenhoek">
        <title>Rhizobium rhizosphaerae sp. nov., a novel species isolated from rice rhizosphere.</title>
        <authorList>
            <person name="Zhao J.J."/>
            <person name="Zhang J."/>
            <person name="Zhang R.J."/>
            <person name="Zhang C.W."/>
            <person name="Yin H.Q."/>
            <person name="Zhang X.X."/>
        </authorList>
    </citation>
    <scope>NUCLEOTIDE SEQUENCE [LARGE SCALE GENOMIC DNA]</scope>
    <source>
        <strain evidence="3 4">RD15</strain>
    </source>
</reference>
<name>A0ABX3PIX7_9HYPH</name>
<accession>A0ABX3PIX7</accession>